<proteinExistence type="predicted"/>
<dbReference type="Pfam" id="PF04586">
    <property type="entry name" value="Peptidase_S78"/>
    <property type="match status" value="1"/>
</dbReference>
<dbReference type="NCBIfam" id="TIGR01554">
    <property type="entry name" value="major_cap_HK97"/>
    <property type="match status" value="1"/>
</dbReference>
<evidence type="ECO:0000256" key="2">
    <source>
        <dbReference type="ARBA" id="ARBA00022612"/>
    </source>
</evidence>
<dbReference type="RefSeq" id="WP_004244737.1">
    <property type="nucleotide sequence ID" value="NZ_BGKS01000029.1"/>
</dbReference>
<evidence type="ECO:0000256" key="3">
    <source>
        <dbReference type="ARBA" id="ARBA00022670"/>
    </source>
</evidence>
<sequence length="647" mass="70428">MENQRSYSLLTIKSVNEKDREIVGMATTPSTDAYGDIVEPEGGVFTLPLPLLWQHNMEQPIGEVIDAKVTPHGIKIKAKIAQIASPPGLSARLEEAWQSMKSGLVKGLSIGFKPLEYAFLDEGGIRFTKWVWTELSVVTIPANKDCHLQTLKSMFQPPAASGSRRVVHLSSQLSAGVSAKNAFNKEHTMNIAEQIKSFEAKRSANDAARLDIMNKAAEEGRTLDVEESEQYDNLTSEIKAVDSHLVRLREMEASQAKQAKPIDVEQNSFREASQLRGGIIKVDEKLAPGIEFARYVKCLAASKGNTTQALEIAKSQYPEQPRIQNVLKAAVNAGTTTDPQWAGTLTDYQHFAGDFIDFLRPKTIIGQFGIGGIPSLFRIPFNVRIPGQISGGKGYWVGQGDPKPLTKFDFQSIQLGFAKVANIAVLTDELVRFSNPAADTLVRNALAAAIIERIDIDFIDPNKAEVTNVSPASITHGVKAIPSTGNPEADVEAVFEAFLKANLSPTSGVWIMSSMTALALSKMKNPLGQKMYPDLSFLGGAFQGLPAIVSQYAGEQLILVNAQDVYLADDGQVVIDASREASLQMEDSPTNSSKTGTGAQLVSMFQTNSVAIRAERFINWRKRRPEAVAYVSGVNYRTVTGGDKSPK</sequence>
<evidence type="ECO:0000313" key="7">
    <source>
        <dbReference type="EMBL" id="SUC18898.1"/>
    </source>
</evidence>
<evidence type="ECO:0000256" key="4">
    <source>
        <dbReference type="ARBA" id="ARBA00022801"/>
    </source>
</evidence>
<dbReference type="Proteomes" id="UP000254191">
    <property type="component" value="Unassembled WGS sequence"/>
</dbReference>
<evidence type="ECO:0000313" key="8">
    <source>
        <dbReference type="Proteomes" id="UP000254191"/>
    </source>
</evidence>
<evidence type="ECO:0000259" key="6">
    <source>
        <dbReference type="Pfam" id="PF05065"/>
    </source>
</evidence>
<gene>
    <name evidence="7" type="ORF">NCTC11938_00954</name>
</gene>
<reference evidence="7 8" key="1">
    <citation type="submission" date="2018-06" db="EMBL/GenBank/DDBJ databases">
        <authorList>
            <consortium name="Pathogen Informatics"/>
            <person name="Doyle S."/>
        </authorList>
    </citation>
    <scope>NUCLEOTIDE SEQUENCE [LARGE SCALE GENOMIC DNA]</scope>
    <source>
        <strain evidence="7 8">NCTC11938</strain>
    </source>
</reference>
<name>A0A379FFZ0_PROMI</name>
<comment type="subcellular location">
    <subcellularLocation>
        <location evidence="1">Virion</location>
    </subcellularLocation>
</comment>
<evidence type="ECO:0000259" key="5">
    <source>
        <dbReference type="Pfam" id="PF04586"/>
    </source>
</evidence>
<evidence type="ECO:0000256" key="1">
    <source>
        <dbReference type="ARBA" id="ARBA00004328"/>
    </source>
</evidence>
<dbReference type="Pfam" id="PF05065">
    <property type="entry name" value="Phage_capsid"/>
    <property type="match status" value="1"/>
</dbReference>
<dbReference type="InterPro" id="IPR024455">
    <property type="entry name" value="Phage_capsid"/>
</dbReference>
<feature type="domain" description="Prohead serine protease" evidence="5">
    <location>
        <begin position="49"/>
        <end position="152"/>
    </location>
</feature>
<keyword evidence="3" id="KW-0645">Protease</keyword>
<dbReference type="AlphaFoldDB" id="A0A379FFZ0"/>
<keyword evidence="4" id="KW-0378">Hydrolase</keyword>
<protein>
    <submittedName>
        <fullName evidence="7">Predicted phage phi-C31 gp36 major capsid-like protein</fullName>
    </submittedName>
</protein>
<accession>A0A379FFZ0</accession>
<dbReference type="EMBL" id="UGTS01000004">
    <property type="protein sequence ID" value="SUC18898.1"/>
    <property type="molecule type" value="Genomic_DNA"/>
</dbReference>
<dbReference type="SUPFAM" id="SSF56563">
    <property type="entry name" value="Major capsid protein gp5"/>
    <property type="match status" value="1"/>
</dbReference>
<dbReference type="InterPro" id="IPR054612">
    <property type="entry name" value="Phage_capsid-like_C"/>
</dbReference>
<dbReference type="InterPro" id="IPR054613">
    <property type="entry name" value="Peptidase_S78_dom"/>
</dbReference>
<organism evidence="7 8">
    <name type="scientific">Proteus mirabilis</name>
    <dbReference type="NCBI Taxonomy" id="584"/>
    <lineage>
        <taxon>Bacteria</taxon>
        <taxon>Pseudomonadati</taxon>
        <taxon>Pseudomonadota</taxon>
        <taxon>Gammaproteobacteria</taxon>
        <taxon>Enterobacterales</taxon>
        <taxon>Morganellaceae</taxon>
        <taxon>Proteus</taxon>
    </lineage>
</organism>
<feature type="domain" description="Phage capsid-like C-terminal" evidence="6">
    <location>
        <begin position="382"/>
        <end position="631"/>
    </location>
</feature>
<dbReference type="GO" id="GO:0008233">
    <property type="term" value="F:peptidase activity"/>
    <property type="evidence" value="ECO:0007669"/>
    <property type="project" value="UniProtKB-KW"/>
</dbReference>
<keyword evidence="2" id="KW-1188">Viral release from host cell</keyword>
<dbReference type="GO" id="GO:0006508">
    <property type="term" value="P:proteolysis"/>
    <property type="evidence" value="ECO:0007669"/>
    <property type="project" value="UniProtKB-KW"/>
</dbReference>